<feature type="transmembrane region" description="Helical" evidence="6">
    <location>
        <begin position="83"/>
        <end position="107"/>
    </location>
</feature>
<evidence type="ECO:0000256" key="4">
    <source>
        <dbReference type="ARBA" id="ARBA00022989"/>
    </source>
</evidence>
<feature type="transmembrane region" description="Helical" evidence="6">
    <location>
        <begin position="7"/>
        <end position="30"/>
    </location>
</feature>
<proteinExistence type="predicted"/>
<dbReference type="Gene3D" id="3.30.1120.80">
    <property type="match status" value="1"/>
</dbReference>
<dbReference type="GO" id="GO:0005886">
    <property type="term" value="C:plasma membrane"/>
    <property type="evidence" value="ECO:0007669"/>
    <property type="project" value="UniProtKB-SubCell"/>
</dbReference>
<dbReference type="Gene3D" id="3.40.720.10">
    <property type="entry name" value="Alkaline Phosphatase, subunit A"/>
    <property type="match status" value="1"/>
</dbReference>
<evidence type="ECO:0000259" key="7">
    <source>
        <dbReference type="Pfam" id="PF00884"/>
    </source>
</evidence>
<reference evidence="8" key="1">
    <citation type="submission" date="2016-10" db="EMBL/GenBank/DDBJ databases">
        <authorList>
            <person name="de Groot N.N."/>
        </authorList>
    </citation>
    <scope>NUCLEOTIDE SEQUENCE</scope>
</reference>
<evidence type="ECO:0000313" key="8">
    <source>
        <dbReference type="EMBL" id="SFV62105.1"/>
    </source>
</evidence>
<dbReference type="SUPFAM" id="SSF53649">
    <property type="entry name" value="Alkaline phosphatase-like"/>
    <property type="match status" value="1"/>
</dbReference>
<gene>
    <name evidence="8" type="ORF">MNB_SV-9-386</name>
</gene>
<evidence type="ECO:0000256" key="6">
    <source>
        <dbReference type="SAM" id="Phobius"/>
    </source>
</evidence>
<dbReference type="PANTHER" id="PTHR47371:SF3">
    <property type="entry name" value="PHOSPHOGLYCEROL TRANSFERASE I"/>
    <property type="match status" value="1"/>
</dbReference>
<comment type="subcellular location">
    <subcellularLocation>
        <location evidence="1">Cell membrane</location>
        <topology evidence="1">Multi-pass membrane protein</topology>
    </subcellularLocation>
</comment>
<dbReference type="EMBL" id="FPHG01000051">
    <property type="protein sequence ID" value="SFV62105.1"/>
    <property type="molecule type" value="Genomic_DNA"/>
</dbReference>
<dbReference type="Pfam" id="PF00884">
    <property type="entry name" value="Sulfatase"/>
    <property type="match status" value="1"/>
</dbReference>
<feature type="transmembrane region" description="Helical" evidence="6">
    <location>
        <begin position="136"/>
        <end position="157"/>
    </location>
</feature>
<keyword evidence="3 6" id="KW-0812">Transmembrane</keyword>
<feature type="domain" description="Sulfatase N-terminal" evidence="7">
    <location>
        <begin position="265"/>
        <end position="535"/>
    </location>
</feature>
<dbReference type="PANTHER" id="PTHR47371">
    <property type="entry name" value="LIPOTEICHOIC ACID SYNTHASE"/>
    <property type="match status" value="1"/>
</dbReference>
<dbReference type="InterPro" id="IPR000917">
    <property type="entry name" value="Sulfatase_N"/>
</dbReference>
<accession>A0A1W1C8P6</accession>
<feature type="transmembrane region" description="Helical" evidence="6">
    <location>
        <begin position="50"/>
        <end position="71"/>
    </location>
</feature>
<feature type="transmembrane region" description="Helical" evidence="6">
    <location>
        <begin position="169"/>
        <end position="190"/>
    </location>
</feature>
<dbReference type="InterPro" id="IPR012160">
    <property type="entry name" value="LtaS-like"/>
</dbReference>
<evidence type="ECO:0000256" key="1">
    <source>
        <dbReference type="ARBA" id="ARBA00004651"/>
    </source>
</evidence>
<dbReference type="InterPro" id="IPR050448">
    <property type="entry name" value="OpgB/LTA_synthase_biosynth"/>
</dbReference>
<keyword evidence="5 6" id="KW-0472">Membrane</keyword>
<organism evidence="8">
    <name type="scientific">hydrothermal vent metagenome</name>
    <dbReference type="NCBI Taxonomy" id="652676"/>
    <lineage>
        <taxon>unclassified sequences</taxon>
        <taxon>metagenomes</taxon>
        <taxon>ecological metagenomes</taxon>
    </lineage>
</organism>
<keyword evidence="2" id="KW-1003">Cell membrane</keyword>
<evidence type="ECO:0000256" key="5">
    <source>
        <dbReference type="ARBA" id="ARBA00023136"/>
    </source>
</evidence>
<name>A0A1W1C8P6_9ZZZZ</name>
<sequence length="624" mass="72355">MNKNRFGLLYSLAISFLIISFITRLVLMFMDINEVDLGVITLLQTFLVGFFYDFIAIFYYFIPLVIYLFIIPTKIYNSKIHKIILYLIAGTTLFVMLFNGVSEYFFWEEFGKRFNFIAVDYLVYTHEVLHNIQESYPLPIILSGIFAISLMIVIYFRKQFFVQEDKTEYLDRLKISGVLLLAPILIFNLFDKQGLSDVSKNIYNNELAKNGTYSLFSAFRHNEMRYSEFYKTIDNREVFANLKKLENFDDKTPKIINNPPKEKKKNVILIMVESLSAEYMGIYGNKKNLTPYLDKLTQKSLFFNNLFATGTRTVRGMEAVTLSVPPTAGRSIVKRPINNSLDSIGDVFSDNGYENRFIYAGHGYFDNMNNFFSKNGFSIVDRLDFKDDEVTFSNAWGVCDEDLLNKVSQEADKSFKAKKPFFSFVMTTSNHRPYTYPDNKIDIPSHTGRDGAVKYTDFAIGKFLEKAKTKPWFNDTIFVIIADHNGGSAGKNALPLYRYKIPLIIYSPSNIKPQTITKLSSQIDTMPTLFNLLGISYKKKFYGNNILDEKFKERAFIGNYQKLGYVKNGYLYYLTPDKKVHKMRIDKLSLNNVNYKEDNNISSREKEDIITYYQSASLLYEESK</sequence>
<evidence type="ECO:0000256" key="3">
    <source>
        <dbReference type="ARBA" id="ARBA00022692"/>
    </source>
</evidence>
<dbReference type="CDD" id="cd16015">
    <property type="entry name" value="LTA_synthase"/>
    <property type="match status" value="1"/>
</dbReference>
<dbReference type="AlphaFoldDB" id="A0A1W1C8P6"/>
<protein>
    <submittedName>
        <fullName evidence="8">Sulfatase family protein</fullName>
    </submittedName>
</protein>
<dbReference type="PIRSF" id="PIRSF005091">
    <property type="entry name" value="Mmb_sulf_HI1246"/>
    <property type="match status" value="1"/>
</dbReference>
<dbReference type="InterPro" id="IPR017850">
    <property type="entry name" value="Alkaline_phosphatase_core_sf"/>
</dbReference>
<evidence type="ECO:0000256" key="2">
    <source>
        <dbReference type="ARBA" id="ARBA00022475"/>
    </source>
</evidence>
<keyword evidence="4 6" id="KW-1133">Transmembrane helix</keyword>